<proteinExistence type="predicted"/>
<feature type="compositionally biased region" description="Polar residues" evidence="1">
    <location>
        <begin position="115"/>
        <end position="125"/>
    </location>
</feature>
<dbReference type="Pfam" id="PF23735">
    <property type="entry name" value="KIF9"/>
    <property type="match status" value="1"/>
</dbReference>
<organism evidence="3 4">
    <name type="scientific">Chelydra serpentina</name>
    <name type="common">Snapping turtle</name>
    <name type="synonym">Testudo serpentina</name>
    <dbReference type="NCBI Taxonomy" id="8475"/>
    <lineage>
        <taxon>Eukaryota</taxon>
        <taxon>Metazoa</taxon>
        <taxon>Chordata</taxon>
        <taxon>Craniata</taxon>
        <taxon>Vertebrata</taxon>
        <taxon>Euteleostomi</taxon>
        <taxon>Archelosauria</taxon>
        <taxon>Testudinata</taxon>
        <taxon>Testudines</taxon>
        <taxon>Cryptodira</taxon>
        <taxon>Durocryptodira</taxon>
        <taxon>Americhelydia</taxon>
        <taxon>Chelydroidea</taxon>
        <taxon>Chelydridae</taxon>
        <taxon>Chelydra</taxon>
    </lineage>
</organism>
<evidence type="ECO:0000313" key="4">
    <source>
        <dbReference type="Proteomes" id="UP000694403"/>
    </source>
</evidence>
<feature type="compositionally biased region" description="Low complexity" evidence="1">
    <location>
        <begin position="126"/>
        <end position="149"/>
    </location>
</feature>
<reference evidence="3" key="1">
    <citation type="submission" date="2025-08" db="UniProtKB">
        <authorList>
            <consortium name="Ensembl"/>
        </authorList>
    </citation>
    <scope>IDENTIFICATION</scope>
</reference>
<reference evidence="3" key="2">
    <citation type="submission" date="2025-09" db="UniProtKB">
        <authorList>
            <consortium name="Ensembl"/>
        </authorList>
    </citation>
    <scope>IDENTIFICATION</scope>
</reference>
<name>A0A8C3SG48_CHESE</name>
<sequence length="223" mass="24112">MSLGSQEAFEIFKRDYVDSVTIEDNKQLLKQRFAEAKSLGEKVNEVRNKISNYKTMFNRLKALKIEIEHLQLLMEKAKVKLQKDFEVWWSEETSNLGTPATTSSPGAASPVLPTGGSSTVPGSTASRSTEPSTTGTGTSAAGSVATARRPCPTSCAAASPTPEPGSCTTTPSRTACSSIPLTGDSQTDADILAFIKARQNLLQKFLLCFFFIFLQQFLMTVAN</sequence>
<accession>A0A8C3SG48</accession>
<feature type="region of interest" description="Disordered" evidence="1">
    <location>
        <begin position="95"/>
        <end position="172"/>
    </location>
</feature>
<dbReference type="AlphaFoldDB" id="A0A8C3SG48"/>
<dbReference type="InterPro" id="IPR056524">
    <property type="entry name" value="KIF6/9_C"/>
</dbReference>
<evidence type="ECO:0000259" key="2">
    <source>
        <dbReference type="Pfam" id="PF23735"/>
    </source>
</evidence>
<dbReference type="Ensembl" id="ENSCSRT00000013997.1">
    <property type="protein sequence ID" value="ENSCSRP00000013448.1"/>
    <property type="gene ID" value="ENSCSRG00000010192.1"/>
</dbReference>
<keyword evidence="4" id="KW-1185">Reference proteome</keyword>
<dbReference type="Proteomes" id="UP000694403">
    <property type="component" value="Unplaced"/>
</dbReference>
<feature type="compositionally biased region" description="Polar residues" evidence="1">
    <location>
        <begin position="95"/>
        <end position="106"/>
    </location>
</feature>
<evidence type="ECO:0000313" key="3">
    <source>
        <dbReference type="Ensembl" id="ENSCSRP00000013448.1"/>
    </source>
</evidence>
<feature type="domain" description="Kinesin-like protein KIF6/9 C-terminal" evidence="2">
    <location>
        <begin position="52"/>
        <end position="95"/>
    </location>
</feature>
<evidence type="ECO:0000256" key="1">
    <source>
        <dbReference type="SAM" id="MobiDB-lite"/>
    </source>
</evidence>
<protein>
    <recommendedName>
        <fullName evidence="2">Kinesin-like protein KIF6/9 C-terminal domain-containing protein</fullName>
    </recommendedName>
</protein>